<name>A0AAN8FPU3_TRICO</name>
<keyword evidence="8" id="KW-1185">Reference proteome</keyword>
<feature type="compositionally biased region" description="Basic and acidic residues" evidence="5">
    <location>
        <begin position="146"/>
        <end position="158"/>
    </location>
</feature>
<evidence type="ECO:0000313" key="7">
    <source>
        <dbReference type="EMBL" id="KAK5968228.1"/>
    </source>
</evidence>
<keyword evidence="2 4" id="KW-0694">RNA-binding</keyword>
<dbReference type="GO" id="GO:0003723">
    <property type="term" value="F:RNA binding"/>
    <property type="evidence" value="ECO:0007669"/>
    <property type="project" value="UniProtKB-UniRule"/>
</dbReference>
<comment type="caution">
    <text evidence="7">The sequence shown here is derived from an EMBL/GenBank/DDBJ whole genome shotgun (WGS) entry which is preliminary data.</text>
</comment>
<dbReference type="InterPro" id="IPR012677">
    <property type="entry name" value="Nucleotide-bd_a/b_plait_sf"/>
</dbReference>
<keyword evidence="3" id="KW-0539">Nucleus</keyword>
<dbReference type="PANTHER" id="PTHR46754">
    <property type="entry name" value="MKI67 FHA DOMAIN-INTERACTING NUCLEOLAR PHOSPHOPROTEIN"/>
    <property type="match status" value="1"/>
</dbReference>
<feature type="compositionally biased region" description="Basic and acidic residues" evidence="5">
    <location>
        <begin position="94"/>
        <end position="116"/>
    </location>
</feature>
<feature type="domain" description="RRM" evidence="6">
    <location>
        <begin position="6"/>
        <end position="70"/>
    </location>
</feature>
<dbReference type="GO" id="GO:0005730">
    <property type="term" value="C:nucleolus"/>
    <property type="evidence" value="ECO:0007669"/>
    <property type="project" value="UniProtKB-SubCell"/>
</dbReference>
<dbReference type="EMBL" id="WIXE01021621">
    <property type="protein sequence ID" value="KAK5968228.1"/>
    <property type="molecule type" value="Genomic_DNA"/>
</dbReference>
<dbReference type="Proteomes" id="UP001331761">
    <property type="component" value="Unassembled WGS sequence"/>
</dbReference>
<dbReference type="SMART" id="SM00360">
    <property type="entry name" value="RRM"/>
    <property type="match status" value="1"/>
</dbReference>
<evidence type="ECO:0000259" key="6">
    <source>
        <dbReference type="PROSITE" id="PS50102"/>
    </source>
</evidence>
<dbReference type="Gene3D" id="3.30.70.330">
    <property type="match status" value="1"/>
</dbReference>
<evidence type="ECO:0000313" key="8">
    <source>
        <dbReference type="Proteomes" id="UP001331761"/>
    </source>
</evidence>
<dbReference type="SUPFAM" id="SSF54928">
    <property type="entry name" value="RNA-binding domain, RBD"/>
    <property type="match status" value="1"/>
</dbReference>
<reference evidence="7 8" key="1">
    <citation type="submission" date="2019-10" db="EMBL/GenBank/DDBJ databases">
        <title>Assembly and Annotation for the nematode Trichostrongylus colubriformis.</title>
        <authorList>
            <person name="Martin J."/>
        </authorList>
    </citation>
    <scope>NUCLEOTIDE SEQUENCE [LARGE SCALE GENOMIC DNA]</scope>
    <source>
        <strain evidence="7">G859</strain>
        <tissue evidence="7">Whole worm</tissue>
    </source>
</reference>
<dbReference type="Pfam" id="PF00076">
    <property type="entry name" value="RRM_1"/>
    <property type="match status" value="1"/>
</dbReference>
<dbReference type="InterPro" id="IPR035979">
    <property type="entry name" value="RBD_domain_sf"/>
</dbReference>
<evidence type="ECO:0000256" key="4">
    <source>
        <dbReference type="PROSITE-ProRule" id="PRU00176"/>
    </source>
</evidence>
<accession>A0AAN8FPU3</accession>
<evidence type="ECO:0000256" key="2">
    <source>
        <dbReference type="ARBA" id="ARBA00022884"/>
    </source>
</evidence>
<comment type="subcellular location">
    <subcellularLocation>
        <location evidence="1">Nucleus</location>
        <location evidence="1">Nucleolus</location>
    </subcellularLocation>
</comment>
<feature type="compositionally biased region" description="Basic residues" evidence="5">
    <location>
        <begin position="166"/>
        <end position="193"/>
    </location>
</feature>
<dbReference type="PROSITE" id="PS50102">
    <property type="entry name" value="RRM"/>
    <property type="match status" value="1"/>
</dbReference>
<gene>
    <name evidence="7" type="ORF">GCK32_010177</name>
</gene>
<evidence type="ECO:0000256" key="3">
    <source>
        <dbReference type="ARBA" id="ARBA00023242"/>
    </source>
</evidence>
<proteinExistence type="predicted"/>
<sequence length="193" mass="22198">MVFGFDQLWEYFTQFGKVVRVRVARNVKTGNHKGWAYVGFEDKDVAEIAAETMNGYLMFEKRLSCHVMAPEKIPKSMKSGPRYVAPPHMRGRAKRDALKRNKDKTKEQERKSEARRKAAQKRKLDKLKNLGIEYELDSISTSSKADTSEMKKVEKSEDQAQSPKPPLRKAKNSKPHATKVKGTKVKKMKITRK</sequence>
<feature type="region of interest" description="Disordered" evidence="5">
    <location>
        <begin position="73"/>
        <end position="124"/>
    </location>
</feature>
<evidence type="ECO:0000256" key="1">
    <source>
        <dbReference type="ARBA" id="ARBA00004604"/>
    </source>
</evidence>
<dbReference type="AlphaFoldDB" id="A0AAN8FPU3"/>
<dbReference type="InterPro" id="IPR000504">
    <property type="entry name" value="RRM_dom"/>
</dbReference>
<evidence type="ECO:0000256" key="5">
    <source>
        <dbReference type="SAM" id="MobiDB-lite"/>
    </source>
</evidence>
<feature type="region of interest" description="Disordered" evidence="5">
    <location>
        <begin position="138"/>
        <end position="193"/>
    </location>
</feature>
<protein>
    <submittedName>
        <fullName evidence="7">RRM domain-containing protein</fullName>
    </submittedName>
</protein>
<organism evidence="7 8">
    <name type="scientific">Trichostrongylus colubriformis</name>
    <name type="common">Black scour worm</name>
    <dbReference type="NCBI Taxonomy" id="6319"/>
    <lineage>
        <taxon>Eukaryota</taxon>
        <taxon>Metazoa</taxon>
        <taxon>Ecdysozoa</taxon>
        <taxon>Nematoda</taxon>
        <taxon>Chromadorea</taxon>
        <taxon>Rhabditida</taxon>
        <taxon>Rhabditina</taxon>
        <taxon>Rhabditomorpha</taxon>
        <taxon>Strongyloidea</taxon>
        <taxon>Trichostrongylidae</taxon>
        <taxon>Trichostrongylus</taxon>
    </lineage>
</organism>